<keyword evidence="3" id="KW-1185">Reference proteome</keyword>
<reference evidence="3" key="1">
    <citation type="journal article" date="2019" name="Int. J. Syst. Evol. Microbiol.">
        <title>The Global Catalogue of Microorganisms (GCM) 10K type strain sequencing project: providing services to taxonomists for standard genome sequencing and annotation.</title>
        <authorList>
            <consortium name="The Broad Institute Genomics Platform"/>
            <consortium name="The Broad Institute Genome Sequencing Center for Infectious Disease"/>
            <person name="Wu L."/>
            <person name="Ma J."/>
        </authorList>
    </citation>
    <scope>NUCLEOTIDE SEQUENCE [LARGE SCALE GENOMIC DNA]</scope>
    <source>
        <strain evidence="3">JCM 9091</strain>
    </source>
</reference>
<protein>
    <submittedName>
        <fullName evidence="2">Uncharacterized protein</fullName>
    </submittedName>
</protein>
<dbReference type="EMBL" id="BAAAUF010000064">
    <property type="protein sequence ID" value="GAA3068476.1"/>
    <property type="molecule type" value="Genomic_DNA"/>
</dbReference>
<feature type="region of interest" description="Disordered" evidence="1">
    <location>
        <begin position="56"/>
        <end position="126"/>
    </location>
</feature>
<accession>A0ABP6M1E0</accession>
<proteinExistence type="predicted"/>
<evidence type="ECO:0000313" key="2">
    <source>
        <dbReference type="EMBL" id="GAA3068476.1"/>
    </source>
</evidence>
<name>A0ABP6M1E0_9ACTN</name>
<evidence type="ECO:0000313" key="3">
    <source>
        <dbReference type="Proteomes" id="UP001501532"/>
    </source>
</evidence>
<organism evidence="2 3">
    <name type="scientific">Streptomyces glomeratus</name>
    <dbReference type="NCBI Taxonomy" id="284452"/>
    <lineage>
        <taxon>Bacteria</taxon>
        <taxon>Bacillati</taxon>
        <taxon>Actinomycetota</taxon>
        <taxon>Actinomycetes</taxon>
        <taxon>Kitasatosporales</taxon>
        <taxon>Streptomycetaceae</taxon>
        <taxon>Streptomyces</taxon>
    </lineage>
</organism>
<gene>
    <name evidence="2" type="ORF">GCM10010448_59650</name>
</gene>
<comment type="caution">
    <text evidence="2">The sequence shown here is derived from an EMBL/GenBank/DDBJ whole genome shotgun (WGS) entry which is preliminary data.</text>
</comment>
<feature type="compositionally biased region" description="Low complexity" evidence="1">
    <location>
        <begin position="94"/>
        <end position="111"/>
    </location>
</feature>
<feature type="region of interest" description="Disordered" evidence="1">
    <location>
        <begin position="1"/>
        <end position="33"/>
    </location>
</feature>
<dbReference type="Proteomes" id="UP001501532">
    <property type="component" value="Unassembled WGS sequence"/>
</dbReference>
<sequence>MHAYPRGTDVDAPMCRTKSVVAGHPGAPDGSPSNRAITRAAARSLVHGTSVKLVVPNELHSSTARNSAPYPDGPGDVDPPPGRSRAVPEEVWHPHSPVTASAAVSSAPSHVRVPRIAHPPVHPRPA</sequence>
<evidence type="ECO:0000256" key="1">
    <source>
        <dbReference type="SAM" id="MobiDB-lite"/>
    </source>
</evidence>